<dbReference type="Proteomes" id="UP000502331">
    <property type="component" value="Chromosome"/>
</dbReference>
<keyword evidence="3" id="KW-1185">Reference proteome</keyword>
<feature type="transmembrane region" description="Helical" evidence="1">
    <location>
        <begin position="83"/>
        <end position="109"/>
    </location>
</feature>
<evidence type="ECO:0000313" key="2">
    <source>
        <dbReference type="EMBL" id="QIV88105.1"/>
    </source>
</evidence>
<protein>
    <submittedName>
        <fullName evidence="2">DUF2975 domain-containing protein</fullName>
    </submittedName>
</protein>
<dbReference type="Pfam" id="PF11188">
    <property type="entry name" value="DUF2975"/>
    <property type="match status" value="1"/>
</dbReference>
<name>A0A6H0SP32_9MICC</name>
<reference evidence="2 3" key="1">
    <citation type="submission" date="2018-09" db="EMBL/GenBank/DDBJ databases">
        <title>Glutamicibacter mishrai S5-52T (LMG 29155T = KCTC 39846T).</title>
        <authorList>
            <person name="Das S.K."/>
        </authorList>
    </citation>
    <scope>NUCLEOTIDE SEQUENCE [LARGE SCALE GENOMIC DNA]</scope>
    <source>
        <strain evidence="2 3">S5-52</strain>
    </source>
</reference>
<evidence type="ECO:0000313" key="3">
    <source>
        <dbReference type="Proteomes" id="UP000502331"/>
    </source>
</evidence>
<feature type="transmembrane region" description="Helical" evidence="1">
    <location>
        <begin position="115"/>
        <end position="140"/>
    </location>
</feature>
<gene>
    <name evidence="2" type="ORF">D3791_13915</name>
</gene>
<accession>A0A6H0SP32</accession>
<evidence type="ECO:0000256" key="1">
    <source>
        <dbReference type="SAM" id="Phobius"/>
    </source>
</evidence>
<dbReference type="RefSeq" id="WP_022876794.1">
    <property type="nucleotide sequence ID" value="NZ_CP032549.1"/>
</dbReference>
<sequence length="165" mass="17367">MGKFSVVGLKVVLALILAGTLFVQLFMIPMILIHEAPENGTDKFYQASFLGYLFVAGLIIETCVYCVWKLATRVKRGTVFDPASLGFVTPIIIAFAIGSVATLALGVIFAASTEIAPGAVLLVGGAGLLMIGISIIVLVLRQLLEQAAMTQAQAAELRDELGGVI</sequence>
<keyword evidence="1" id="KW-1133">Transmembrane helix</keyword>
<feature type="transmembrane region" description="Helical" evidence="1">
    <location>
        <begin position="52"/>
        <end position="71"/>
    </location>
</feature>
<proteinExistence type="predicted"/>
<organism evidence="2 3">
    <name type="scientific">Glutamicibacter mishrai</name>
    <dbReference type="NCBI Taxonomy" id="1775880"/>
    <lineage>
        <taxon>Bacteria</taxon>
        <taxon>Bacillati</taxon>
        <taxon>Actinomycetota</taxon>
        <taxon>Actinomycetes</taxon>
        <taxon>Micrococcales</taxon>
        <taxon>Micrococcaceae</taxon>
        <taxon>Glutamicibacter</taxon>
    </lineage>
</organism>
<dbReference type="EMBL" id="CP032549">
    <property type="protein sequence ID" value="QIV88105.1"/>
    <property type="molecule type" value="Genomic_DNA"/>
</dbReference>
<dbReference type="AlphaFoldDB" id="A0A6H0SP32"/>
<keyword evidence="1" id="KW-0472">Membrane</keyword>
<dbReference type="InterPro" id="IPR021354">
    <property type="entry name" value="DUF2975"/>
</dbReference>
<keyword evidence="1" id="KW-0812">Transmembrane</keyword>
<feature type="transmembrane region" description="Helical" evidence="1">
    <location>
        <begin position="12"/>
        <end position="32"/>
    </location>
</feature>